<dbReference type="AlphaFoldDB" id="L7JRN2"/>
<evidence type="ECO:0000313" key="2">
    <source>
        <dbReference type="Proteomes" id="UP000011185"/>
    </source>
</evidence>
<organism evidence="1 2">
    <name type="scientific">Trachipleistophora hominis</name>
    <name type="common">Microsporidian parasite</name>
    <dbReference type="NCBI Taxonomy" id="72359"/>
    <lineage>
        <taxon>Eukaryota</taxon>
        <taxon>Fungi</taxon>
        <taxon>Fungi incertae sedis</taxon>
        <taxon>Microsporidia</taxon>
        <taxon>Pleistophoridae</taxon>
        <taxon>Trachipleistophora</taxon>
    </lineage>
</organism>
<sequence>MKDCDKMMRHKETKMVNIDTEKIAIKDTKIENKRQEIVEKEQISSDSVVLIENTHLHVESAKTYSYIENGDEHHDHGIAADECVVNDEGCNDSKQMSIKTRTGVDCTIASIHSPNVAFIDDKNSTDQSTPLNSYVTYQSNKKCFKDFIKSFDTLQSILYEKMQTYRELKETEKKTKPYELINFFSNENTLSSLSLVDLKSLYSELSTKLGNAEYEFKQEMIKKRIRCIFAAEFRRAITNMATLLSNNELLSFIHVFNSEEKYFLMVKYLGERKRKCCEMNGVLGKKMFVVEEMVRQEIYMFYVVFRCEYERLKKWTDGYWNDKELNEAENKTKCNQKDVNTFNEGDEKSENEVRIGSNNVIHEDGKIPSTNYKLQKNHSDAEDKAIDVTNYTNCANSDECASRSNNTLPSESEIDLKDTKNQNRSVEMCRTEDNNLTKIKQINFYARIDGKETFLIRPFASFLMQNNVLKLLDAFVFSLTKNVLKDYTHADVQGVVDRNGTIITEAVRAGTINENFTDGVRFYANVILWTCFGEYEEKRMENEGQFEL</sequence>
<evidence type="ECO:0000313" key="1">
    <source>
        <dbReference type="EMBL" id="ELQ74133.1"/>
    </source>
</evidence>
<dbReference type="Proteomes" id="UP000011185">
    <property type="component" value="Unassembled WGS sequence"/>
</dbReference>
<dbReference type="InParanoid" id="L7JRN2"/>
<dbReference type="VEuPathDB" id="MicrosporidiaDB:THOM_2961"/>
<dbReference type="OMA" id="RIRCIFA"/>
<keyword evidence="2" id="KW-1185">Reference proteome</keyword>
<proteinExistence type="predicted"/>
<dbReference type="HOGENOM" id="CLU_497138_0_0_1"/>
<dbReference type="OrthoDB" id="10455295at2759"/>
<protein>
    <submittedName>
        <fullName evidence="1">Uncharacterized protein</fullName>
    </submittedName>
</protein>
<accession>L7JRN2</accession>
<gene>
    <name evidence="1" type="ORF">THOM_2961</name>
</gene>
<reference evidence="1 2" key="1">
    <citation type="journal article" date="2012" name="PLoS Pathog.">
        <title>The genome of the obligate intracellular parasite Trachipleistophora hominis: new insights into microsporidian genome dynamics and reductive evolution.</title>
        <authorList>
            <person name="Heinz E."/>
            <person name="Williams T.A."/>
            <person name="Nakjang S."/>
            <person name="Noel C.J."/>
            <person name="Swan D.C."/>
            <person name="Goldberg A.V."/>
            <person name="Harris S.R."/>
            <person name="Weinmaier T."/>
            <person name="Markert S."/>
            <person name="Becher D."/>
            <person name="Bernhardt J."/>
            <person name="Dagan T."/>
            <person name="Hacker C."/>
            <person name="Lucocq J.M."/>
            <person name="Schweder T."/>
            <person name="Rattei T."/>
            <person name="Hall N."/>
            <person name="Hirt R.P."/>
            <person name="Embley T.M."/>
        </authorList>
    </citation>
    <scope>NUCLEOTIDE SEQUENCE [LARGE SCALE GENOMIC DNA]</scope>
</reference>
<dbReference type="EMBL" id="JH994072">
    <property type="protein sequence ID" value="ELQ74133.1"/>
    <property type="molecule type" value="Genomic_DNA"/>
</dbReference>
<name>L7JRN2_TRAHO</name>